<dbReference type="PANTHER" id="PTHR12147">
    <property type="entry name" value="METALLOPEPTIDASE M28 FAMILY MEMBER"/>
    <property type="match status" value="1"/>
</dbReference>
<dbReference type="KEGG" id="adu:107467929"/>
<keyword evidence="10" id="KW-0479">Metal-binding</keyword>
<evidence type="ECO:0000256" key="3">
    <source>
        <dbReference type="ARBA" id="ARBA00004128"/>
    </source>
</evidence>
<evidence type="ECO:0000256" key="15">
    <source>
        <dbReference type="ARBA" id="ARBA00023049"/>
    </source>
</evidence>
<keyword evidence="7" id="KW-0926">Vacuole</keyword>
<dbReference type="GeneID" id="107467929"/>
<evidence type="ECO:0000256" key="10">
    <source>
        <dbReference type="ARBA" id="ARBA00022723"/>
    </source>
</evidence>
<dbReference type="FunFam" id="3.40.630.10:FF:000008">
    <property type="entry name" value="Endoplasmic reticulum metallopeptidase 1"/>
    <property type="match status" value="1"/>
</dbReference>
<dbReference type="CDD" id="cd03875">
    <property type="entry name" value="M28_Fxna_like"/>
    <property type="match status" value="1"/>
</dbReference>
<keyword evidence="12" id="KW-0256">Endoplasmic reticulum</keyword>
<name>A0A6P4C423_ARADU</name>
<dbReference type="InterPro" id="IPR048024">
    <property type="entry name" value="Fxna-like_M28_dom"/>
</dbReference>
<evidence type="ECO:0000256" key="2">
    <source>
        <dbReference type="ARBA" id="ARBA00003273"/>
    </source>
</evidence>
<feature type="transmembrane region" description="Helical" evidence="20">
    <location>
        <begin position="659"/>
        <end position="679"/>
    </location>
</feature>
<dbReference type="RefSeq" id="XP_015942641.1">
    <property type="nucleotide sequence ID" value="XM_016087155.3"/>
</dbReference>
<evidence type="ECO:0000313" key="22">
    <source>
        <dbReference type="Proteomes" id="UP000515211"/>
    </source>
</evidence>
<dbReference type="GO" id="GO:0008235">
    <property type="term" value="F:metalloexopeptidase activity"/>
    <property type="evidence" value="ECO:0007669"/>
    <property type="project" value="InterPro"/>
</dbReference>
<keyword evidence="15" id="KW-0482">Metalloprotease</keyword>
<evidence type="ECO:0000256" key="11">
    <source>
        <dbReference type="ARBA" id="ARBA00022801"/>
    </source>
</evidence>
<sequence>MRQRRETASAASKGSSSGEASEKPSDGVEIRTNVRLGNPRRSSYVWLALLLIITYSCSSIYNYQFQNMPMPLTSEQAGKRGFSEIEAFKHVKALTEFGPHPVGSDALHSALQYVLTASQTIKKTAHWEVDVEVDLFHAKSGANRLVSGLFMGKTLVYSDLSHVVVRILPKYVSEAREHSILVSSHIDTVFSTEGAGDCSSCVGVMLELARGISQWAHGLKRGVIFLFNTGEEEGLDGAHSFITQHPWSSTVRMAIDLEAMGIGGKSSIFQAGPNPWAIENFALAAKYPSGQTIAQDLFASGAIKSATDFQVYKEVAGLSGLDFAYVDNTAVYHTKNDKLELLKKGSLQHLGENMLAFLLHIGAAADFPVGNATESEDDISNNNAIYFDILGTYMVVYRQKLANMLHNSVIMQSLLIWTTSLVMGGKPAMASLALSCLSVFLMMFFSLSFVFLVAFILPLICSSPVPYVSSPWLVIGLFGAPAFLGAFTGQHFGYLLLKIYLLNVHSKRRQLPVIIQADIAKLEAERWLYKAGSFVWLILLTLGNYFKIGSSYLALVWLVSPTFAYGFFEATLTPARLPKPLKLVTLLIGLAIPILFSAGTFVRLAATVVGGMVRLDRNPGGTPEWLGNFLIGAFIAVVLCLTLVYLLSYVHLSGFVYYLIRNFQVLFGLSLAIVSSGVVPPFSEDTARAVNVVHVVDATGRKPYASQNPESYVSLFSTTPGKLNKEAEQIDEGFACGRDQTVDFVTFLVKYGCRTNNDASSGWNESDIPTMNVESDTKGNRRTSRVSINTKGSVRWVLAINTNEIEDFELKDAENSEELVSVDEKTNVDGWHIIQFSGGKNAPTIFDLNLYWRSDSTQTTHETDSPLLKLRTDVDRITPITERVLSKLPRWCSLFGKSTSPHTLAFLKDLPVQF</sequence>
<dbReference type="SUPFAM" id="SSF53187">
    <property type="entry name" value="Zn-dependent exopeptidases"/>
    <property type="match status" value="1"/>
</dbReference>
<evidence type="ECO:0000256" key="1">
    <source>
        <dbReference type="ARBA" id="ARBA00001947"/>
    </source>
</evidence>
<evidence type="ECO:0000259" key="21">
    <source>
        <dbReference type="Pfam" id="PF04389"/>
    </source>
</evidence>
<dbReference type="Gene3D" id="3.40.630.10">
    <property type="entry name" value="Zn peptidases"/>
    <property type="match status" value="1"/>
</dbReference>
<feature type="transmembrane region" description="Helical" evidence="20">
    <location>
        <begin position="404"/>
        <end position="424"/>
    </location>
</feature>
<protein>
    <recommendedName>
        <fullName evidence="6">Vacuolar membrane protease</fullName>
    </recommendedName>
    <alternativeName>
        <fullName evidence="18">FXNA-related family protease 1</fullName>
    </alternativeName>
</protein>
<reference evidence="23" key="2">
    <citation type="submission" date="2025-08" db="UniProtKB">
        <authorList>
            <consortium name="RefSeq"/>
        </authorList>
    </citation>
    <scope>IDENTIFICATION</scope>
    <source>
        <tissue evidence="23">Whole plant</tissue>
    </source>
</reference>
<feature type="domain" description="Peptidase M28" evidence="21">
    <location>
        <begin position="170"/>
        <end position="357"/>
    </location>
</feature>
<evidence type="ECO:0000256" key="14">
    <source>
        <dbReference type="ARBA" id="ARBA00022989"/>
    </source>
</evidence>
<evidence type="ECO:0000256" key="7">
    <source>
        <dbReference type="ARBA" id="ARBA00022554"/>
    </source>
</evidence>
<evidence type="ECO:0000256" key="9">
    <source>
        <dbReference type="ARBA" id="ARBA00022692"/>
    </source>
</evidence>
<keyword evidence="22" id="KW-1185">Reference proteome</keyword>
<dbReference type="GO" id="GO:0005789">
    <property type="term" value="C:endoplasmic reticulum membrane"/>
    <property type="evidence" value="ECO:0007669"/>
    <property type="project" value="UniProtKB-SubCell"/>
</dbReference>
<keyword evidence="9 20" id="KW-0812">Transmembrane</keyword>
<evidence type="ECO:0000256" key="12">
    <source>
        <dbReference type="ARBA" id="ARBA00022824"/>
    </source>
</evidence>
<evidence type="ECO:0000313" key="23">
    <source>
        <dbReference type="RefSeq" id="XP_015942641.1"/>
    </source>
</evidence>
<feature type="compositionally biased region" description="Low complexity" evidence="19">
    <location>
        <begin position="8"/>
        <end position="19"/>
    </location>
</feature>
<evidence type="ECO:0000256" key="18">
    <source>
        <dbReference type="ARBA" id="ARBA00031512"/>
    </source>
</evidence>
<dbReference type="GO" id="GO:0005774">
    <property type="term" value="C:vacuolar membrane"/>
    <property type="evidence" value="ECO:0007669"/>
    <property type="project" value="UniProtKB-SubCell"/>
</dbReference>
<dbReference type="GO" id="GO:0006508">
    <property type="term" value="P:proteolysis"/>
    <property type="evidence" value="ECO:0007669"/>
    <property type="project" value="UniProtKB-KW"/>
</dbReference>
<reference evidence="22" key="1">
    <citation type="journal article" date="2016" name="Nat. Genet.">
        <title>The genome sequences of Arachis duranensis and Arachis ipaensis, the diploid ancestors of cultivated peanut.</title>
        <authorList>
            <person name="Bertioli D.J."/>
            <person name="Cannon S.B."/>
            <person name="Froenicke L."/>
            <person name="Huang G."/>
            <person name="Farmer A.D."/>
            <person name="Cannon E.K."/>
            <person name="Liu X."/>
            <person name="Gao D."/>
            <person name="Clevenger J."/>
            <person name="Dash S."/>
            <person name="Ren L."/>
            <person name="Moretzsohn M.C."/>
            <person name="Shirasawa K."/>
            <person name="Huang W."/>
            <person name="Vidigal B."/>
            <person name="Abernathy B."/>
            <person name="Chu Y."/>
            <person name="Niederhuth C.E."/>
            <person name="Umale P."/>
            <person name="Araujo A.C."/>
            <person name="Kozik A."/>
            <person name="Kim K.D."/>
            <person name="Burow M.D."/>
            <person name="Varshney R.K."/>
            <person name="Wang X."/>
            <person name="Zhang X."/>
            <person name="Barkley N."/>
            <person name="Guimaraes P.M."/>
            <person name="Isobe S."/>
            <person name="Guo B."/>
            <person name="Liao B."/>
            <person name="Stalker H.T."/>
            <person name="Schmitz R.J."/>
            <person name="Scheffler B.E."/>
            <person name="Leal-Bertioli S.C."/>
            <person name="Xun X."/>
            <person name="Jackson S.A."/>
            <person name="Michelmore R."/>
            <person name="Ozias-Akins P."/>
        </authorList>
    </citation>
    <scope>NUCLEOTIDE SEQUENCE [LARGE SCALE GENOMIC DNA]</scope>
    <source>
        <strain evidence="22">cv. V14167</strain>
    </source>
</reference>
<feature type="region of interest" description="Disordered" evidence="19">
    <location>
        <begin position="1"/>
        <end position="26"/>
    </location>
</feature>
<dbReference type="GO" id="GO:0046872">
    <property type="term" value="F:metal ion binding"/>
    <property type="evidence" value="ECO:0007669"/>
    <property type="project" value="UniProtKB-KW"/>
</dbReference>
<comment type="function">
    <text evidence="2">May be involved in vacuolar sorting and osmoregulation.</text>
</comment>
<accession>A0A6P4C423</accession>
<evidence type="ECO:0000256" key="5">
    <source>
        <dbReference type="ARBA" id="ARBA00010918"/>
    </source>
</evidence>
<keyword evidence="11" id="KW-0378">Hydrolase</keyword>
<evidence type="ECO:0000256" key="4">
    <source>
        <dbReference type="ARBA" id="ARBA00004477"/>
    </source>
</evidence>
<evidence type="ECO:0000256" key="8">
    <source>
        <dbReference type="ARBA" id="ARBA00022670"/>
    </source>
</evidence>
<keyword evidence="17" id="KW-0325">Glycoprotein</keyword>
<feature type="transmembrane region" description="Helical" evidence="20">
    <location>
        <begin position="436"/>
        <end position="460"/>
    </location>
</feature>
<dbReference type="Proteomes" id="UP000515211">
    <property type="component" value="Chromosome 9"/>
</dbReference>
<evidence type="ECO:0000256" key="19">
    <source>
        <dbReference type="SAM" id="MobiDB-lite"/>
    </source>
</evidence>
<evidence type="ECO:0000256" key="17">
    <source>
        <dbReference type="ARBA" id="ARBA00023180"/>
    </source>
</evidence>
<organism evidence="22 23">
    <name type="scientific">Arachis duranensis</name>
    <name type="common">Wild peanut</name>
    <dbReference type="NCBI Taxonomy" id="130453"/>
    <lineage>
        <taxon>Eukaryota</taxon>
        <taxon>Viridiplantae</taxon>
        <taxon>Streptophyta</taxon>
        <taxon>Embryophyta</taxon>
        <taxon>Tracheophyta</taxon>
        <taxon>Spermatophyta</taxon>
        <taxon>Magnoliopsida</taxon>
        <taxon>eudicotyledons</taxon>
        <taxon>Gunneridae</taxon>
        <taxon>Pentapetalae</taxon>
        <taxon>rosids</taxon>
        <taxon>fabids</taxon>
        <taxon>Fabales</taxon>
        <taxon>Fabaceae</taxon>
        <taxon>Papilionoideae</taxon>
        <taxon>50 kb inversion clade</taxon>
        <taxon>dalbergioids sensu lato</taxon>
        <taxon>Dalbergieae</taxon>
        <taxon>Pterocarpus clade</taxon>
        <taxon>Arachis</taxon>
    </lineage>
</organism>
<keyword evidence="13" id="KW-0862">Zinc</keyword>
<comment type="subcellular location">
    <subcellularLocation>
        <location evidence="4">Endoplasmic reticulum membrane</location>
        <topology evidence="4">Multi-pass membrane protein</topology>
    </subcellularLocation>
    <subcellularLocation>
        <location evidence="3">Vacuole membrane</location>
        <topology evidence="3">Multi-pass membrane protein</topology>
    </subcellularLocation>
</comment>
<dbReference type="Pfam" id="PF04389">
    <property type="entry name" value="Peptidase_M28"/>
    <property type="match status" value="1"/>
</dbReference>
<gene>
    <name evidence="23" type="primary">LOC107467929</name>
</gene>
<keyword evidence="8" id="KW-0645">Protease</keyword>
<evidence type="ECO:0000256" key="6">
    <source>
        <dbReference type="ARBA" id="ARBA00017435"/>
    </source>
</evidence>
<keyword evidence="14 20" id="KW-1133">Transmembrane helix</keyword>
<dbReference type="OrthoDB" id="76293at2759"/>
<feature type="transmembrane region" description="Helical" evidence="20">
    <location>
        <begin position="44"/>
        <end position="63"/>
    </location>
</feature>
<dbReference type="PANTHER" id="PTHR12147:SF58">
    <property type="entry name" value="VACUOLAR MEMBRANE PROTEASE"/>
    <property type="match status" value="1"/>
</dbReference>
<dbReference type="InterPro" id="IPR007484">
    <property type="entry name" value="Peptidase_M28"/>
</dbReference>
<feature type="transmembrane region" description="Helical" evidence="20">
    <location>
        <begin position="584"/>
        <end position="605"/>
    </location>
</feature>
<comment type="cofactor">
    <cofactor evidence="1">
        <name>Zn(2+)</name>
        <dbReference type="ChEBI" id="CHEBI:29105"/>
    </cofactor>
</comment>
<evidence type="ECO:0000256" key="16">
    <source>
        <dbReference type="ARBA" id="ARBA00023136"/>
    </source>
</evidence>
<evidence type="ECO:0000256" key="20">
    <source>
        <dbReference type="SAM" id="Phobius"/>
    </source>
</evidence>
<feature type="transmembrane region" description="Helical" evidence="20">
    <location>
        <begin position="625"/>
        <end position="647"/>
    </location>
</feature>
<dbReference type="AlphaFoldDB" id="A0A6P4C423"/>
<feature type="transmembrane region" description="Helical" evidence="20">
    <location>
        <begin position="472"/>
        <end position="497"/>
    </location>
</feature>
<comment type="similarity">
    <text evidence="5">Belongs to the peptidase M28 family.</text>
</comment>
<proteinExistence type="inferred from homology"/>
<keyword evidence="16 20" id="KW-0472">Membrane</keyword>
<evidence type="ECO:0000256" key="13">
    <source>
        <dbReference type="ARBA" id="ARBA00022833"/>
    </source>
</evidence>
<dbReference type="InterPro" id="IPR045175">
    <property type="entry name" value="M28_fam"/>
</dbReference>